<gene>
    <name evidence="4" type="ORF">DV515_00019250</name>
</gene>
<dbReference type="EMBL" id="QUSF01006981">
    <property type="protein sequence ID" value="RLV62500.1"/>
    <property type="molecule type" value="Genomic_DNA"/>
</dbReference>
<dbReference type="PANTHER" id="PTHR24179:SF27">
    <property type="entry name" value="PROTEIN PHOSPHATASE 1 REGULATORY SUBUNIT 12C"/>
    <property type="match status" value="1"/>
</dbReference>
<protein>
    <submittedName>
        <fullName evidence="4">Uncharacterized protein</fullName>
    </submittedName>
</protein>
<evidence type="ECO:0000313" key="5">
    <source>
        <dbReference type="Proteomes" id="UP000276834"/>
    </source>
</evidence>
<dbReference type="GO" id="GO:0005737">
    <property type="term" value="C:cytoplasm"/>
    <property type="evidence" value="ECO:0007669"/>
    <property type="project" value="TreeGrafter"/>
</dbReference>
<evidence type="ECO:0000256" key="1">
    <source>
        <dbReference type="ARBA" id="ARBA00022737"/>
    </source>
</evidence>
<dbReference type="PANTHER" id="PTHR24179">
    <property type="entry name" value="PROTEIN PHOSPHATASE 1 REGULATORY SUBUNIT 12"/>
    <property type="match status" value="1"/>
</dbReference>
<dbReference type="GO" id="GO:0004857">
    <property type="term" value="F:enzyme inhibitor activity"/>
    <property type="evidence" value="ECO:0007669"/>
    <property type="project" value="TreeGrafter"/>
</dbReference>
<keyword evidence="2 3" id="KW-0040">ANK repeat</keyword>
<dbReference type="InterPro" id="IPR051226">
    <property type="entry name" value="PP1_Regulatory_Subunit"/>
</dbReference>
<evidence type="ECO:0000313" key="4">
    <source>
        <dbReference type="EMBL" id="RLV62500.1"/>
    </source>
</evidence>
<dbReference type="OrthoDB" id="19014at2759"/>
<evidence type="ECO:0000256" key="2">
    <source>
        <dbReference type="ARBA" id="ARBA00023043"/>
    </source>
</evidence>
<dbReference type="Gene3D" id="1.25.40.20">
    <property type="entry name" value="Ankyrin repeat-containing domain"/>
    <property type="match status" value="1"/>
</dbReference>
<organism evidence="4 5">
    <name type="scientific">Chloebia gouldiae</name>
    <name type="common">Gouldian finch</name>
    <name type="synonym">Erythrura gouldiae</name>
    <dbReference type="NCBI Taxonomy" id="44316"/>
    <lineage>
        <taxon>Eukaryota</taxon>
        <taxon>Metazoa</taxon>
        <taxon>Chordata</taxon>
        <taxon>Craniata</taxon>
        <taxon>Vertebrata</taxon>
        <taxon>Euteleostomi</taxon>
        <taxon>Archelosauria</taxon>
        <taxon>Archosauria</taxon>
        <taxon>Dinosauria</taxon>
        <taxon>Saurischia</taxon>
        <taxon>Theropoda</taxon>
        <taxon>Coelurosauria</taxon>
        <taxon>Aves</taxon>
        <taxon>Neognathae</taxon>
        <taxon>Neoaves</taxon>
        <taxon>Telluraves</taxon>
        <taxon>Australaves</taxon>
        <taxon>Passeriformes</taxon>
        <taxon>Passeroidea</taxon>
        <taxon>Passeridae</taxon>
        <taxon>Chloebia</taxon>
    </lineage>
</organism>
<dbReference type="AlphaFoldDB" id="A0A3L8Q5A2"/>
<keyword evidence="1" id="KW-0677">Repeat</keyword>
<dbReference type="PROSITE" id="PS50088">
    <property type="entry name" value="ANK_REPEAT"/>
    <property type="match status" value="1"/>
</dbReference>
<dbReference type="InterPro" id="IPR036770">
    <property type="entry name" value="Ankyrin_rpt-contain_sf"/>
</dbReference>
<sequence length="83" mass="8913">MLRCAQVCPGALTCAQVCPGVLRCPHLCPGVDVAAAKRAEEERMLRDTRLWLDSGQLRDCPHPATGASALHVAAAKGYIEVMR</sequence>
<evidence type="ECO:0000256" key="3">
    <source>
        <dbReference type="PROSITE-ProRule" id="PRU00023"/>
    </source>
</evidence>
<keyword evidence="5" id="KW-1185">Reference proteome</keyword>
<dbReference type="Proteomes" id="UP000276834">
    <property type="component" value="Unassembled WGS sequence"/>
</dbReference>
<dbReference type="PROSITE" id="PS50297">
    <property type="entry name" value="ANK_REP_REGION"/>
    <property type="match status" value="1"/>
</dbReference>
<dbReference type="InterPro" id="IPR002110">
    <property type="entry name" value="Ankyrin_rpt"/>
</dbReference>
<reference evidence="4 5" key="1">
    <citation type="journal article" date="2018" name="Proc. R. Soc. B">
        <title>A non-coding region near Follistatin controls head colour polymorphism in the Gouldian finch.</title>
        <authorList>
            <person name="Toomey M.B."/>
            <person name="Marques C.I."/>
            <person name="Andrade P."/>
            <person name="Araujo P.M."/>
            <person name="Sabatino S."/>
            <person name="Gazda M.A."/>
            <person name="Afonso S."/>
            <person name="Lopes R.J."/>
            <person name="Corbo J.C."/>
            <person name="Carneiro M."/>
        </authorList>
    </citation>
    <scope>NUCLEOTIDE SEQUENCE [LARGE SCALE GENOMIC DNA]</scope>
    <source>
        <strain evidence="4">Red01</strain>
        <tissue evidence="4">Muscle</tissue>
    </source>
</reference>
<feature type="repeat" description="ANK" evidence="3">
    <location>
        <begin position="65"/>
        <end position="83"/>
    </location>
</feature>
<accession>A0A3L8Q5A2</accession>
<proteinExistence type="predicted"/>
<comment type="caution">
    <text evidence="4">The sequence shown here is derived from an EMBL/GenBank/DDBJ whole genome shotgun (WGS) entry which is preliminary data.</text>
</comment>
<dbReference type="GO" id="GO:0019208">
    <property type="term" value="F:phosphatase regulator activity"/>
    <property type="evidence" value="ECO:0007669"/>
    <property type="project" value="TreeGrafter"/>
</dbReference>
<name>A0A3L8Q5A2_CHLGU</name>